<reference evidence="1 2" key="1">
    <citation type="submission" date="2018-06" db="EMBL/GenBank/DDBJ databases">
        <authorList>
            <consortium name="Pathogen Informatics"/>
            <person name="Doyle S."/>
        </authorList>
    </citation>
    <scope>NUCLEOTIDE SEQUENCE [LARGE SCALE GENOMIC DNA]</scope>
    <source>
        <strain evidence="1 2">NCTC4824</strain>
    </source>
</reference>
<sequence length="53" mass="6187">MANNENSHLNRQLTPFNRAWFSPKNMSSQVNGHTQLTQDDIIRQRAAVTKYKK</sequence>
<gene>
    <name evidence="1" type="ORF">NCTC4824_03134</name>
</gene>
<name>A0A2X4WDF8_LEDLE</name>
<evidence type="ECO:0000313" key="1">
    <source>
        <dbReference type="EMBL" id="SQI61201.1"/>
    </source>
</evidence>
<dbReference type="AlphaFoldDB" id="A0A2X4WDF8"/>
<protein>
    <recommendedName>
        <fullName evidence="3">YpzG family protein</fullName>
    </recommendedName>
</protein>
<dbReference type="EMBL" id="LS483476">
    <property type="protein sequence ID" value="SQI61201.1"/>
    <property type="molecule type" value="Genomic_DNA"/>
</dbReference>
<dbReference type="STRING" id="1348624.GCA_001591545_03615"/>
<keyword evidence="2" id="KW-1185">Reference proteome</keyword>
<evidence type="ECO:0008006" key="3">
    <source>
        <dbReference type="Google" id="ProtNLM"/>
    </source>
</evidence>
<evidence type="ECO:0000313" key="2">
    <source>
        <dbReference type="Proteomes" id="UP000249134"/>
    </source>
</evidence>
<organism evidence="1 2">
    <name type="scientific">Lederbergia lenta</name>
    <name type="common">Bacillus lentus</name>
    <dbReference type="NCBI Taxonomy" id="1467"/>
    <lineage>
        <taxon>Bacteria</taxon>
        <taxon>Bacillati</taxon>
        <taxon>Bacillota</taxon>
        <taxon>Bacilli</taxon>
        <taxon>Bacillales</taxon>
        <taxon>Bacillaceae</taxon>
        <taxon>Lederbergia</taxon>
    </lineage>
</organism>
<proteinExistence type="predicted"/>
<dbReference type="KEGG" id="blen:NCTC4824_03134"/>
<dbReference type="InterPro" id="IPR025413">
    <property type="entry name" value="YpzG-like"/>
</dbReference>
<dbReference type="RefSeq" id="WP_082788808.1">
    <property type="nucleotide sequence ID" value="NZ_CBCSGM010000008.1"/>
</dbReference>
<dbReference type="Pfam" id="PF14139">
    <property type="entry name" value="YpzG"/>
    <property type="match status" value="1"/>
</dbReference>
<accession>A0A2X4WDF8</accession>
<dbReference type="Proteomes" id="UP000249134">
    <property type="component" value="Chromosome 1"/>
</dbReference>